<dbReference type="EMBL" id="BPVZ01000056">
    <property type="protein sequence ID" value="GKV21252.1"/>
    <property type="molecule type" value="Genomic_DNA"/>
</dbReference>
<evidence type="ECO:0008006" key="3">
    <source>
        <dbReference type="Google" id="ProtNLM"/>
    </source>
</evidence>
<comment type="caution">
    <text evidence="1">The sequence shown here is derived from an EMBL/GenBank/DDBJ whole genome shotgun (WGS) entry which is preliminary data.</text>
</comment>
<reference evidence="1 2" key="1">
    <citation type="journal article" date="2021" name="Commun. Biol.">
        <title>The genome of Shorea leprosula (Dipterocarpaceae) highlights the ecological relevance of drought in aseasonal tropical rainforests.</title>
        <authorList>
            <person name="Ng K.K.S."/>
            <person name="Kobayashi M.J."/>
            <person name="Fawcett J.A."/>
            <person name="Hatakeyama M."/>
            <person name="Paape T."/>
            <person name="Ng C.H."/>
            <person name="Ang C.C."/>
            <person name="Tnah L.H."/>
            <person name="Lee C.T."/>
            <person name="Nishiyama T."/>
            <person name="Sese J."/>
            <person name="O'Brien M.J."/>
            <person name="Copetti D."/>
            <person name="Mohd Noor M.I."/>
            <person name="Ong R.C."/>
            <person name="Putra M."/>
            <person name="Sireger I.Z."/>
            <person name="Indrioko S."/>
            <person name="Kosugi Y."/>
            <person name="Izuno A."/>
            <person name="Isagi Y."/>
            <person name="Lee S.L."/>
            <person name="Shimizu K.K."/>
        </authorList>
    </citation>
    <scope>NUCLEOTIDE SEQUENCE [LARGE SCALE GENOMIC DNA]</scope>
    <source>
        <strain evidence="1">214</strain>
    </source>
</reference>
<keyword evidence="2" id="KW-1185">Reference proteome</keyword>
<evidence type="ECO:0000313" key="2">
    <source>
        <dbReference type="Proteomes" id="UP001054252"/>
    </source>
</evidence>
<organism evidence="1 2">
    <name type="scientific">Rubroshorea leprosula</name>
    <dbReference type="NCBI Taxonomy" id="152421"/>
    <lineage>
        <taxon>Eukaryota</taxon>
        <taxon>Viridiplantae</taxon>
        <taxon>Streptophyta</taxon>
        <taxon>Embryophyta</taxon>
        <taxon>Tracheophyta</taxon>
        <taxon>Spermatophyta</taxon>
        <taxon>Magnoliopsida</taxon>
        <taxon>eudicotyledons</taxon>
        <taxon>Gunneridae</taxon>
        <taxon>Pentapetalae</taxon>
        <taxon>rosids</taxon>
        <taxon>malvids</taxon>
        <taxon>Malvales</taxon>
        <taxon>Dipterocarpaceae</taxon>
        <taxon>Rubroshorea</taxon>
    </lineage>
</organism>
<dbReference type="PANTHER" id="PTHR36342">
    <property type="entry name" value="PTB DOMAIN ENGULFMENT ADAPTER"/>
    <property type="match status" value="1"/>
</dbReference>
<gene>
    <name evidence="1" type="ORF">SLEP1_g31250</name>
</gene>
<proteinExistence type="predicted"/>
<evidence type="ECO:0000313" key="1">
    <source>
        <dbReference type="EMBL" id="GKV21252.1"/>
    </source>
</evidence>
<name>A0AAV5K530_9ROSI</name>
<dbReference type="PANTHER" id="PTHR36342:SF1">
    <property type="entry name" value="PTB DOMAIN ENGULFMENT ADAPTER"/>
    <property type="match status" value="1"/>
</dbReference>
<dbReference type="Proteomes" id="UP001054252">
    <property type="component" value="Unassembled WGS sequence"/>
</dbReference>
<dbReference type="AlphaFoldDB" id="A0AAV5K530"/>
<sequence length="172" mass="19089">MSSLPFTKSTITGRRGRDEVYVAAVPLRATKGPAQLLVSAAYSLNLWDMQHFMVIVKPTSPPLQCSQAFVFDFQPKDPENIYAALAVLSGRTLPGAVLTRKLTKLPRSKCWFVGTSGENAVDKAFNFTNTWETDLRIGHHDCRDFTNGLVEHLTGQKDVLEHLRRINSGGQS</sequence>
<accession>A0AAV5K530</accession>
<protein>
    <recommendedName>
        <fullName evidence="3">PTB domain-containing engulfment adapter protein 1</fullName>
    </recommendedName>
</protein>